<sequence>MSGQPMQYKNCEDALNSVQGQLLEALLQAEEDFYPWNPAEPEAEAYFAELERGFLLEQWQEVEDITQASQALFNQLHQCWSSPEWVVEENLRQSLSERFAAFMPEAWLEAIAHKAQQIFSTNLSLAEQLVLCVKPLLPNWAEDDLLVFARPLAYAMRGKSESTPETQPSVAQPIDWTELSPMEQARFSLTVAHSALLQLQNSSDEPEQPLL</sequence>
<dbReference type="STRING" id="1173027.Mic7113_5498"/>
<name>K9WN01_9CYAN</name>
<evidence type="ECO:0000313" key="2">
    <source>
        <dbReference type="Proteomes" id="UP000010471"/>
    </source>
</evidence>
<dbReference type="KEGG" id="mic:Mic7113_5498"/>
<gene>
    <name evidence="1" type="ORF">Mic7113_5498</name>
</gene>
<evidence type="ECO:0000313" key="1">
    <source>
        <dbReference type="EMBL" id="AFZ21134.1"/>
    </source>
</evidence>
<dbReference type="RefSeq" id="WP_015185267.1">
    <property type="nucleotide sequence ID" value="NC_019738.1"/>
</dbReference>
<protein>
    <submittedName>
        <fullName evidence="1">Uncharacterized protein</fullName>
    </submittedName>
</protein>
<dbReference type="EMBL" id="CP003630">
    <property type="protein sequence ID" value="AFZ21134.1"/>
    <property type="molecule type" value="Genomic_DNA"/>
</dbReference>
<dbReference type="AlphaFoldDB" id="K9WN01"/>
<dbReference type="HOGENOM" id="CLU_103642_0_0_3"/>
<proteinExistence type="predicted"/>
<organism evidence="1 2">
    <name type="scientific">Allocoleopsis franciscana PCC 7113</name>
    <dbReference type="NCBI Taxonomy" id="1173027"/>
    <lineage>
        <taxon>Bacteria</taxon>
        <taxon>Bacillati</taxon>
        <taxon>Cyanobacteriota</taxon>
        <taxon>Cyanophyceae</taxon>
        <taxon>Coleofasciculales</taxon>
        <taxon>Coleofasciculaceae</taxon>
        <taxon>Allocoleopsis</taxon>
        <taxon>Allocoleopsis franciscana</taxon>
    </lineage>
</organism>
<reference evidence="1 2" key="1">
    <citation type="submission" date="2012-06" db="EMBL/GenBank/DDBJ databases">
        <title>Finished chromosome of genome of Microcoleus sp. PCC 7113.</title>
        <authorList>
            <consortium name="US DOE Joint Genome Institute"/>
            <person name="Gugger M."/>
            <person name="Coursin T."/>
            <person name="Rippka R."/>
            <person name="Tandeau De Marsac N."/>
            <person name="Huntemann M."/>
            <person name="Wei C.-L."/>
            <person name="Han J."/>
            <person name="Detter J.C."/>
            <person name="Han C."/>
            <person name="Tapia R."/>
            <person name="Chen A."/>
            <person name="Kyrpides N."/>
            <person name="Mavromatis K."/>
            <person name="Markowitz V."/>
            <person name="Szeto E."/>
            <person name="Ivanova N."/>
            <person name="Pagani I."/>
            <person name="Pati A."/>
            <person name="Goodwin L."/>
            <person name="Nordberg H.P."/>
            <person name="Cantor M.N."/>
            <person name="Hua S.X."/>
            <person name="Woyke T."/>
            <person name="Kerfeld C.A."/>
        </authorList>
    </citation>
    <scope>NUCLEOTIDE SEQUENCE [LARGE SCALE GENOMIC DNA]</scope>
    <source>
        <strain evidence="1 2">PCC 7113</strain>
    </source>
</reference>
<keyword evidence="2" id="KW-1185">Reference proteome</keyword>
<dbReference type="Proteomes" id="UP000010471">
    <property type="component" value="Chromosome"/>
</dbReference>
<accession>K9WN01</accession>
<dbReference type="eggNOG" id="ENOG5032RIG">
    <property type="taxonomic scope" value="Bacteria"/>
</dbReference>